<dbReference type="PANTHER" id="PTHR43805">
    <property type="entry name" value="GLYCEROPHOSPHORYL DIESTER PHOSPHODIESTERASE"/>
    <property type="match status" value="1"/>
</dbReference>
<dbReference type="EMBL" id="LT629742">
    <property type="protein sequence ID" value="SDS74918.1"/>
    <property type="molecule type" value="Genomic_DNA"/>
</dbReference>
<dbReference type="PROSITE" id="PS51704">
    <property type="entry name" value="GP_PDE"/>
    <property type="match status" value="1"/>
</dbReference>
<protein>
    <submittedName>
        <fullName evidence="2">Glycerophosphoryl diester phosphodiesterase</fullName>
    </submittedName>
</protein>
<dbReference type="Pfam" id="PF03009">
    <property type="entry name" value="GDPD"/>
    <property type="match status" value="1"/>
</dbReference>
<dbReference type="GO" id="GO:0008081">
    <property type="term" value="F:phosphoric diester hydrolase activity"/>
    <property type="evidence" value="ECO:0007669"/>
    <property type="project" value="InterPro"/>
</dbReference>
<evidence type="ECO:0000259" key="1">
    <source>
        <dbReference type="PROSITE" id="PS51704"/>
    </source>
</evidence>
<dbReference type="InterPro" id="IPR030395">
    <property type="entry name" value="GP_PDE_dom"/>
</dbReference>
<dbReference type="GO" id="GO:0006629">
    <property type="term" value="P:lipid metabolic process"/>
    <property type="evidence" value="ECO:0007669"/>
    <property type="project" value="InterPro"/>
</dbReference>
<dbReference type="Proteomes" id="UP000181956">
    <property type="component" value="Chromosome I"/>
</dbReference>
<dbReference type="PANTHER" id="PTHR43805:SF1">
    <property type="entry name" value="GP-PDE DOMAIN-CONTAINING PROTEIN"/>
    <property type="match status" value="1"/>
</dbReference>
<dbReference type="AlphaFoldDB" id="A0A1H1UQT1"/>
<proteinExistence type="predicted"/>
<name>A0A1H1UQT1_9MICO</name>
<feature type="domain" description="GP-PDE" evidence="1">
    <location>
        <begin position="15"/>
        <end position="251"/>
    </location>
</feature>
<accession>A0A1H1UQT1</accession>
<reference evidence="3" key="1">
    <citation type="submission" date="2016-10" db="EMBL/GenBank/DDBJ databases">
        <authorList>
            <person name="Varghese N."/>
            <person name="Submissions S."/>
        </authorList>
    </citation>
    <scope>NUCLEOTIDE SEQUENCE [LARGE SCALE GENOMIC DNA]</scope>
    <source>
        <strain evidence="3">DSM 21772</strain>
    </source>
</reference>
<keyword evidence="3" id="KW-1185">Reference proteome</keyword>
<organism evidence="2 3">
    <name type="scientific">Microterricola viridarii</name>
    <dbReference type="NCBI Taxonomy" id="412690"/>
    <lineage>
        <taxon>Bacteria</taxon>
        <taxon>Bacillati</taxon>
        <taxon>Actinomycetota</taxon>
        <taxon>Actinomycetes</taxon>
        <taxon>Micrococcales</taxon>
        <taxon>Microbacteriaceae</taxon>
        <taxon>Microterricola</taxon>
    </lineage>
</organism>
<dbReference type="OrthoDB" id="5241788at2"/>
<dbReference type="InterPro" id="IPR017946">
    <property type="entry name" value="PLC-like_Pdiesterase_TIM-brl"/>
</dbReference>
<sequence>MNADTTPHYLDQSGPRVLAHRGLATGAPENTLLAFRNALAEGVDYLETDVHASRDGVAVICHDADLSRLASREVAVGELSFAELAAIDLGDGQHFVSLEEALIAFPTARFNIDVKDAAAVAPTAAAVAAAQATSRVLITSFSERRRRETVRLLPGVASSASSSRFAIALIAAKLGLSPVVRRALAGLVAVQVPQSAGPLKITTPRVIAAMHRAGVEVHVWTVNDEAEMSALLDLGVDGLVTDRADLAVRLLAARG</sequence>
<evidence type="ECO:0000313" key="3">
    <source>
        <dbReference type="Proteomes" id="UP000181956"/>
    </source>
</evidence>
<evidence type="ECO:0000313" key="2">
    <source>
        <dbReference type="EMBL" id="SDS74918.1"/>
    </source>
</evidence>
<dbReference type="Gene3D" id="3.20.20.190">
    <property type="entry name" value="Phosphatidylinositol (PI) phosphodiesterase"/>
    <property type="match status" value="1"/>
</dbReference>
<dbReference type="RefSeq" id="WP_083363965.1">
    <property type="nucleotide sequence ID" value="NZ_LT629742.1"/>
</dbReference>
<gene>
    <name evidence="2" type="ORF">SAMN04489834_2072</name>
</gene>
<dbReference type="STRING" id="412690.SAMN04489834_2072"/>
<dbReference type="SUPFAM" id="SSF51695">
    <property type="entry name" value="PLC-like phosphodiesterases"/>
    <property type="match status" value="1"/>
</dbReference>